<feature type="chain" id="PRO_5016403838" description="Lipoprotein" evidence="1">
    <location>
        <begin position="26"/>
        <end position="225"/>
    </location>
</feature>
<dbReference type="AlphaFoldDB" id="A0A318UGM4"/>
<evidence type="ECO:0000256" key="1">
    <source>
        <dbReference type="SAM" id="SignalP"/>
    </source>
</evidence>
<accession>A0A318UGM4</accession>
<organism evidence="2 3">
    <name type="scientific">Pedobacter nutrimenti</name>
    <dbReference type="NCBI Taxonomy" id="1241337"/>
    <lineage>
        <taxon>Bacteria</taxon>
        <taxon>Pseudomonadati</taxon>
        <taxon>Bacteroidota</taxon>
        <taxon>Sphingobacteriia</taxon>
        <taxon>Sphingobacteriales</taxon>
        <taxon>Sphingobacteriaceae</taxon>
        <taxon>Pedobacter</taxon>
    </lineage>
</organism>
<gene>
    <name evidence="2" type="ORF">B0O44_10251</name>
</gene>
<name>A0A318UGM4_9SPHI</name>
<dbReference type="PROSITE" id="PS51257">
    <property type="entry name" value="PROKAR_LIPOPROTEIN"/>
    <property type="match status" value="1"/>
</dbReference>
<proteinExistence type="predicted"/>
<protein>
    <recommendedName>
        <fullName evidence="4">Lipoprotein</fullName>
    </recommendedName>
</protein>
<evidence type="ECO:0008006" key="4">
    <source>
        <dbReference type="Google" id="ProtNLM"/>
    </source>
</evidence>
<evidence type="ECO:0000313" key="3">
    <source>
        <dbReference type="Proteomes" id="UP000248198"/>
    </source>
</evidence>
<dbReference type="RefSeq" id="WP_110827710.1">
    <property type="nucleotide sequence ID" value="NZ_QKLU01000002.1"/>
</dbReference>
<dbReference type="OrthoDB" id="978751at2"/>
<sequence>MIAKNYLPALGLLLCCFLCSCFQVIEEVNVQENGSGTASLTLNLSASKAKVASLMLLDSAGGYKVPSRQKIQQEMGEVVAYLKKTKGISNVQKKIDFENFIASVSFSFEHISNINNLNQTVLKKLKVNVISNSSYSYEPANGIFQRNYTYAKEAILQYNKLKPEARNVFKEASYTSIYRFGKPIASYSNTLGKLSKSKKAIMLNTSVMGLINGKTNISNTIVLTK</sequence>
<keyword evidence="3" id="KW-1185">Reference proteome</keyword>
<evidence type="ECO:0000313" key="2">
    <source>
        <dbReference type="EMBL" id="PYF75502.1"/>
    </source>
</evidence>
<feature type="signal peptide" evidence="1">
    <location>
        <begin position="1"/>
        <end position="25"/>
    </location>
</feature>
<dbReference type="Proteomes" id="UP000248198">
    <property type="component" value="Unassembled WGS sequence"/>
</dbReference>
<keyword evidence="1" id="KW-0732">Signal</keyword>
<comment type="caution">
    <text evidence="2">The sequence shown here is derived from an EMBL/GenBank/DDBJ whole genome shotgun (WGS) entry which is preliminary data.</text>
</comment>
<dbReference type="EMBL" id="QKLU01000002">
    <property type="protein sequence ID" value="PYF75502.1"/>
    <property type="molecule type" value="Genomic_DNA"/>
</dbReference>
<reference evidence="2 3" key="1">
    <citation type="submission" date="2018-06" db="EMBL/GenBank/DDBJ databases">
        <title>Genomic Encyclopedia of Archaeal and Bacterial Type Strains, Phase II (KMG-II): from individual species to whole genera.</title>
        <authorList>
            <person name="Goeker M."/>
        </authorList>
    </citation>
    <scope>NUCLEOTIDE SEQUENCE [LARGE SCALE GENOMIC DNA]</scope>
    <source>
        <strain evidence="2 3">DSM 27372</strain>
    </source>
</reference>